<dbReference type="Proteomes" id="UP000013909">
    <property type="component" value="Unassembled WGS sequence"/>
</dbReference>
<dbReference type="OrthoDB" id="1114670at2"/>
<dbReference type="PANTHER" id="PTHR42781:SF5">
    <property type="entry name" value="PUTRESCINE TRANSPORT ATP-BINDING PROTEIN POTG"/>
    <property type="match status" value="1"/>
</dbReference>
<keyword evidence="3" id="KW-0997">Cell inner membrane</keyword>
<sequence>MSFFNLQNIQKRYKDHTPVLDDVTLSLGKGELLGLIGESGSGKSTLLRIAAGLETQDQGEVTLGSLKVLSPAQKLVAGYDQIQLVHQQFKLYPHSTVEENIKRPLLLYDRAYATERADHLLALFGLAELKNRLPRELSGGQQQKVAIARALSLEPDVLLFDEPFSHLDPPQKRLLLEEIQEALRQLEVTGIWVTHDLSDALMLTSSLAVLHHGKIIQRGSAEGLFHSPVNRQVAELFSSLNPLPDSPNRYVRPSSIQVLPTEGGITGYVKQVRFLPEYNLLTVAIAGTDIVWSVPDTSRSIQANRSVSLQIDQRAVLRLPD</sequence>
<evidence type="ECO:0000313" key="9">
    <source>
        <dbReference type="EMBL" id="EON75027.1"/>
    </source>
</evidence>
<keyword evidence="6" id="KW-1278">Translocase</keyword>
<organism evidence="9 10">
    <name type="scientific">Lunatimonas lonarensis</name>
    <dbReference type="NCBI Taxonomy" id="1232681"/>
    <lineage>
        <taxon>Bacteria</taxon>
        <taxon>Pseudomonadati</taxon>
        <taxon>Bacteroidota</taxon>
        <taxon>Cytophagia</taxon>
        <taxon>Cytophagales</taxon>
        <taxon>Cyclobacteriaceae</taxon>
    </lineage>
</organism>
<dbReference type="PROSITE" id="PS50893">
    <property type="entry name" value="ABC_TRANSPORTER_2"/>
    <property type="match status" value="1"/>
</dbReference>
<dbReference type="PANTHER" id="PTHR42781">
    <property type="entry name" value="SPERMIDINE/PUTRESCINE IMPORT ATP-BINDING PROTEIN POTA"/>
    <property type="match status" value="1"/>
</dbReference>
<dbReference type="InterPro" id="IPR003593">
    <property type="entry name" value="AAA+_ATPase"/>
</dbReference>
<dbReference type="SUPFAM" id="SSF52540">
    <property type="entry name" value="P-loop containing nucleoside triphosphate hydrolases"/>
    <property type="match status" value="1"/>
</dbReference>
<dbReference type="InterPro" id="IPR003439">
    <property type="entry name" value="ABC_transporter-like_ATP-bd"/>
</dbReference>
<dbReference type="InterPro" id="IPR027417">
    <property type="entry name" value="P-loop_NTPase"/>
</dbReference>
<evidence type="ECO:0000256" key="6">
    <source>
        <dbReference type="ARBA" id="ARBA00022967"/>
    </source>
</evidence>
<evidence type="ECO:0000256" key="5">
    <source>
        <dbReference type="ARBA" id="ARBA00022840"/>
    </source>
</evidence>
<keyword evidence="2" id="KW-1003">Cell membrane</keyword>
<protein>
    <recommendedName>
        <fullName evidence="8">ABC transporter domain-containing protein</fullName>
    </recommendedName>
</protein>
<dbReference type="Gene3D" id="3.40.50.300">
    <property type="entry name" value="P-loop containing nucleotide triphosphate hydrolases"/>
    <property type="match status" value="1"/>
</dbReference>
<keyword evidence="10" id="KW-1185">Reference proteome</keyword>
<evidence type="ECO:0000259" key="8">
    <source>
        <dbReference type="PROSITE" id="PS50893"/>
    </source>
</evidence>
<evidence type="ECO:0000256" key="2">
    <source>
        <dbReference type="ARBA" id="ARBA00022475"/>
    </source>
</evidence>
<dbReference type="AlphaFoldDB" id="R7ZLS7"/>
<keyword evidence="5" id="KW-0067">ATP-binding</keyword>
<keyword evidence="1" id="KW-0813">Transport</keyword>
<dbReference type="SMART" id="SM00382">
    <property type="entry name" value="AAA"/>
    <property type="match status" value="1"/>
</dbReference>
<dbReference type="Pfam" id="PF00005">
    <property type="entry name" value="ABC_tran"/>
    <property type="match status" value="1"/>
</dbReference>
<proteinExistence type="predicted"/>
<feature type="domain" description="ABC transporter" evidence="8">
    <location>
        <begin position="4"/>
        <end position="237"/>
    </location>
</feature>
<evidence type="ECO:0000256" key="1">
    <source>
        <dbReference type="ARBA" id="ARBA00022448"/>
    </source>
</evidence>
<dbReference type="GO" id="GO:0016887">
    <property type="term" value="F:ATP hydrolysis activity"/>
    <property type="evidence" value="ECO:0007669"/>
    <property type="project" value="InterPro"/>
</dbReference>
<evidence type="ECO:0000256" key="3">
    <source>
        <dbReference type="ARBA" id="ARBA00022519"/>
    </source>
</evidence>
<dbReference type="GO" id="GO:0005524">
    <property type="term" value="F:ATP binding"/>
    <property type="evidence" value="ECO:0007669"/>
    <property type="project" value="UniProtKB-KW"/>
</dbReference>
<gene>
    <name evidence="9" type="ORF">ADIS_4516</name>
</gene>
<evidence type="ECO:0000256" key="4">
    <source>
        <dbReference type="ARBA" id="ARBA00022741"/>
    </source>
</evidence>
<dbReference type="PROSITE" id="PS00211">
    <property type="entry name" value="ABC_TRANSPORTER_1"/>
    <property type="match status" value="1"/>
</dbReference>
<name>R7ZLS7_9BACT</name>
<comment type="caution">
    <text evidence="9">The sequence shown here is derived from an EMBL/GenBank/DDBJ whole genome shotgun (WGS) entry which is preliminary data.</text>
</comment>
<keyword evidence="7" id="KW-0472">Membrane</keyword>
<evidence type="ECO:0000256" key="7">
    <source>
        <dbReference type="ARBA" id="ARBA00023136"/>
    </source>
</evidence>
<reference evidence="9 10" key="1">
    <citation type="submission" date="2013-02" db="EMBL/GenBank/DDBJ databases">
        <title>A novel strain isolated from Lonar lake, Maharashtra, India.</title>
        <authorList>
            <person name="Singh A."/>
        </authorList>
    </citation>
    <scope>NUCLEOTIDE SEQUENCE [LARGE SCALE GENOMIC DNA]</scope>
    <source>
        <strain evidence="9 10">AK24</strain>
    </source>
</reference>
<dbReference type="EMBL" id="AQHR01000112">
    <property type="protein sequence ID" value="EON75027.1"/>
    <property type="molecule type" value="Genomic_DNA"/>
</dbReference>
<dbReference type="InterPro" id="IPR050093">
    <property type="entry name" value="ABC_SmlMolc_Importer"/>
</dbReference>
<accession>R7ZLS7</accession>
<evidence type="ECO:0000313" key="10">
    <source>
        <dbReference type="Proteomes" id="UP000013909"/>
    </source>
</evidence>
<keyword evidence="4" id="KW-0547">Nucleotide-binding</keyword>
<dbReference type="InterPro" id="IPR017871">
    <property type="entry name" value="ABC_transporter-like_CS"/>
</dbReference>
<dbReference type="RefSeq" id="WP_010856629.1">
    <property type="nucleotide sequence ID" value="NZ_AQHR01000112.1"/>
</dbReference>
<dbReference type="STRING" id="1232681.ADIS_4516"/>